<feature type="compositionally biased region" description="Acidic residues" evidence="4">
    <location>
        <begin position="287"/>
        <end position="296"/>
    </location>
</feature>
<dbReference type="InterPro" id="IPR001965">
    <property type="entry name" value="Znf_PHD"/>
</dbReference>
<dbReference type="InterPro" id="IPR013083">
    <property type="entry name" value="Znf_RING/FYVE/PHD"/>
</dbReference>
<dbReference type="InterPro" id="IPR011011">
    <property type="entry name" value="Znf_FYVE_PHD"/>
</dbReference>
<dbReference type="PANTHER" id="PTHR47793:SF1">
    <property type="entry name" value="HISTONE DEACETYLASE COMPLEX SUBUNIT CTI6"/>
    <property type="match status" value="1"/>
</dbReference>
<feature type="compositionally biased region" description="Basic and acidic residues" evidence="4">
    <location>
        <begin position="657"/>
        <end position="671"/>
    </location>
</feature>
<dbReference type="GO" id="GO:0061186">
    <property type="term" value="P:negative regulation of silent mating-type cassette heterochromatin formation"/>
    <property type="evidence" value="ECO:0007669"/>
    <property type="project" value="TreeGrafter"/>
</dbReference>
<evidence type="ECO:0000256" key="3">
    <source>
        <dbReference type="ARBA" id="ARBA00022833"/>
    </source>
</evidence>
<proteinExistence type="predicted"/>
<evidence type="ECO:0000313" key="6">
    <source>
        <dbReference type="EMBL" id="KXS22089.1"/>
    </source>
</evidence>
<feature type="compositionally biased region" description="Polar residues" evidence="4">
    <location>
        <begin position="329"/>
        <end position="342"/>
    </location>
</feature>
<feature type="compositionally biased region" description="Polar residues" evidence="4">
    <location>
        <begin position="702"/>
        <end position="722"/>
    </location>
</feature>
<evidence type="ECO:0000256" key="1">
    <source>
        <dbReference type="ARBA" id="ARBA00022723"/>
    </source>
</evidence>
<sequence>MATVDEPTPDADDNNDSTRCVCGKTTSFGLMIQCEECGVWQHGECVNIPSRKYIPKHYYCDGCRPEDHPYNRHLLYAKTTARKPHPSASPGGGNIHPRPIPKKRQTLTSMEAAQNFADIMNIEGKAPSEGRGQGSPGPLKRKRGGSADSGDDDMDDGEDQVPSDDEQGVDGRADSGDDTGPSGIQTAGNRTAMEVDNETAAEAIVSSSALARRGDATPTQHLQDADPEDSETSSDSATDERPTRRRQAKRPRASAPGGAVQGVRRRPFGKRQAPRRPTGGRKGSANGDDDPDDDDGTGSVAEDGGAPEGDSDGGEGAGMGSLVPGGRSHSVNGTNTSQSSRPARTVRREPDRESTAAEGYSDEDGGGADEEEDEGRWDDPDFGTGKPIARRNRGSGSKTVPGLGIGRHRGGKVGSNPVAAGYARGGGFKRGRGGWGATAVHHTGAIQGGSLRSSVVDDASSGKDSRFASGSYSDAAPIKSRVPNPRASIMEMNRRVKQLWEWCGRTRGGMGLNPTYDPDNETVDSGSALPDGFDGQSGDGENHRSAGTRLSNVDADFFDVPTVMLLERFSRRLYEFRREFMVFGMARGAVPVGNPASRAPAISTIPPSVTQIPLSAPGEDVAAAALLAAFSGSASIGTVKVEAVVKEEKMTPASNSESEHASRSSADRPDLPKSATVSDSSQPPDLKGPSASIVATEDGDSTSHSPTSDKLIPNSASATETGSGDKDNDNVSVRTGADSEEDDEDGDNDVGEDEEEGDFVEAGRRRRRTTNTVSSGGARQSRGKGSRGRGRGPRGGRSTRGRRGGKSGNTTPPGDQEESDTESTEASVRGRNTGGGSSSARRKRRSN</sequence>
<dbReference type="PANTHER" id="PTHR47793">
    <property type="entry name" value="HISTONE DEACETYLASE COMPLEX SUBUNIT CTI6"/>
    <property type="match status" value="1"/>
</dbReference>
<keyword evidence="2" id="KW-0863">Zinc-finger</keyword>
<dbReference type="Proteomes" id="UP000070544">
    <property type="component" value="Unassembled WGS sequence"/>
</dbReference>
<dbReference type="SUPFAM" id="SSF57903">
    <property type="entry name" value="FYVE/PHD zinc finger"/>
    <property type="match status" value="1"/>
</dbReference>
<dbReference type="EMBL" id="KQ965731">
    <property type="protein sequence ID" value="KXS22089.1"/>
    <property type="molecule type" value="Genomic_DNA"/>
</dbReference>
<dbReference type="GO" id="GO:0070210">
    <property type="term" value="C:Rpd3L-Expanded complex"/>
    <property type="evidence" value="ECO:0007669"/>
    <property type="project" value="TreeGrafter"/>
</dbReference>
<keyword evidence="3" id="KW-0862">Zinc</keyword>
<keyword evidence="7" id="KW-1185">Reference proteome</keyword>
<feature type="compositionally biased region" description="Acidic residues" evidence="4">
    <location>
        <begin position="360"/>
        <end position="376"/>
    </location>
</feature>
<name>A0A139AZE4_GONPJ</name>
<dbReference type="AlphaFoldDB" id="A0A139AZE4"/>
<dbReference type="OrthoDB" id="79252at2759"/>
<organism evidence="6 7">
    <name type="scientific">Gonapodya prolifera (strain JEL478)</name>
    <name type="common">Monoblepharis prolifera</name>
    <dbReference type="NCBI Taxonomy" id="1344416"/>
    <lineage>
        <taxon>Eukaryota</taxon>
        <taxon>Fungi</taxon>
        <taxon>Fungi incertae sedis</taxon>
        <taxon>Chytridiomycota</taxon>
        <taxon>Chytridiomycota incertae sedis</taxon>
        <taxon>Monoblepharidomycetes</taxon>
        <taxon>Monoblepharidales</taxon>
        <taxon>Gonapodyaceae</taxon>
        <taxon>Gonapodya</taxon>
    </lineage>
</organism>
<feature type="compositionally biased region" description="Acidic residues" evidence="4">
    <location>
        <begin position="149"/>
        <end position="168"/>
    </location>
</feature>
<dbReference type="GO" id="GO:0008270">
    <property type="term" value="F:zinc ion binding"/>
    <property type="evidence" value="ECO:0007669"/>
    <property type="project" value="UniProtKB-KW"/>
</dbReference>
<evidence type="ECO:0000313" key="7">
    <source>
        <dbReference type="Proteomes" id="UP000070544"/>
    </source>
</evidence>
<feature type="compositionally biased region" description="Basic residues" evidence="4">
    <location>
        <begin position="243"/>
        <end position="252"/>
    </location>
</feature>
<feature type="domain" description="Zinc finger PHD-type" evidence="5">
    <location>
        <begin position="19"/>
        <end position="64"/>
    </location>
</feature>
<feature type="region of interest" description="Disordered" evidence="4">
    <location>
        <begin position="649"/>
        <end position="847"/>
    </location>
</feature>
<dbReference type="GO" id="GO:0033698">
    <property type="term" value="C:Rpd3L complex"/>
    <property type="evidence" value="ECO:0007669"/>
    <property type="project" value="TreeGrafter"/>
</dbReference>
<feature type="compositionally biased region" description="Basic residues" evidence="4">
    <location>
        <begin position="781"/>
        <end position="805"/>
    </location>
</feature>
<accession>A0A139AZE4</accession>
<protein>
    <recommendedName>
        <fullName evidence="5">Zinc finger PHD-type domain-containing protein</fullName>
    </recommendedName>
</protein>
<feature type="compositionally biased region" description="Basic and acidic residues" evidence="4">
    <location>
        <begin position="346"/>
        <end position="355"/>
    </location>
</feature>
<gene>
    <name evidence="6" type="ORF">M427DRAFT_129857</name>
</gene>
<reference evidence="6 7" key="1">
    <citation type="journal article" date="2015" name="Genome Biol. Evol.">
        <title>Phylogenomic analyses indicate that early fungi evolved digesting cell walls of algal ancestors of land plants.</title>
        <authorList>
            <person name="Chang Y."/>
            <person name="Wang S."/>
            <person name="Sekimoto S."/>
            <person name="Aerts A.L."/>
            <person name="Choi C."/>
            <person name="Clum A."/>
            <person name="LaButti K.M."/>
            <person name="Lindquist E.A."/>
            <person name="Yee Ngan C."/>
            <person name="Ohm R.A."/>
            <person name="Salamov A.A."/>
            <person name="Grigoriev I.V."/>
            <person name="Spatafora J.W."/>
            <person name="Berbee M.L."/>
        </authorList>
    </citation>
    <scope>NUCLEOTIDE SEQUENCE [LARGE SCALE GENOMIC DNA]</scope>
    <source>
        <strain evidence="6 7">JEL478</strain>
    </source>
</reference>
<evidence type="ECO:0000256" key="4">
    <source>
        <dbReference type="SAM" id="MobiDB-lite"/>
    </source>
</evidence>
<evidence type="ECO:0000256" key="2">
    <source>
        <dbReference type="ARBA" id="ARBA00022771"/>
    </source>
</evidence>
<dbReference type="GO" id="GO:0061188">
    <property type="term" value="P:negative regulation of rDNA heterochromatin formation"/>
    <property type="evidence" value="ECO:0007669"/>
    <property type="project" value="TreeGrafter"/>
</dbReference>
<dbReference type="InterPro" id="IPR053051">
    <property type="entry name" value="HDAC_complex_subunit"/>
</dbReference>
<dbReference type="SMART" id="SM00249">
    <property type="entry name" value="PHD"/>
    <property type="match status" value="1"/>
</dbReference>
<dbReference type="InterPro" id="IPR019786">
    <property type="entry name" value="Zinc_finger_PHD-type_CS"/>
</dbReference>
<feature type="compositionally biased region" description="Basic residues" evidence="4">
    <location>
        <begin position="263"/>
        <end position="274"/>
    </location>
</feature>
<dbReference type="PROSITE" id="PS01359">
    <property type="entry name" value="ZF_PHD_1"/>
    <property type="match status" value="1"/>
</dbReference>
<feature type="region of interest" description="Disordered" evidence="4">
    <location>
        <begin position="124"/>
        <end position="418"/>
    </location>
</feature>
<dbReference type="Pfam" id="PF20826">
    <property type="entry name" value="PHD_5"/>
    <property type="match status" value="1"/>
</dbReference>
<feature type="region of interest" description="Disordered" evidence="4">
    <location>
        <begin position="516"/>
        <end position="547"/>
    </location>
</feature>
<dbReference type="Gene3D" id="3.30.40.10">
    <property type="entry name" value="Zinc/RING finger domain, C3HC4 (zinc finger)"/>
    <property type="match status" value="1"/>
</dbReference>
<feature type="compositionally biased region" description="Acidic residues" evidence="4">
    <location>
        <begin position="738"/>
        <end position="759"/>
    </location>
</feature>
<dbReference type="STRING" id="1344416.A0A139AZE4"/>
<evidence type="ECO:0000259" key="5">
    <source>
        <dbReference type="SMART" id="SM00249"/>
    </source>
</evidence>
<keyword evidence="1" id="KW-0479">Metal-binding</keyword>
<feature type="region of interest" description="Disordered" evidence="4">
    <location>
        <begin position="80"/>
        <end position="101"/>
    </location>
</feature>